<dbReference type="PANTHER" id="PTHR10925:SF5">
    <property type="entry name" value="RNA CYTIDINE ACETYLTRANSFERASE"/>
    <property type="match status" value="1"/>
</dbReference>
<sequence>MVRKKVDNRVRTVIENAVATNHRSFLVLVGDRGKDQIPNLHYILSKSVVKARPNVLWCYKKDLNLSKNRKKKMKVKETIKQTNGNVTVNGEDPFDVFVSTTNIRYCFYSETHKILGNTFGMLVLQDFEAITPNLLARTIETVEGGDNVFTQAVVHHVDGRALAFPYG</sequence>
<name>F4PHF7_CACFS</name>
<reference evidence="3" key="1">
    <citation type="journal article" date="2011" name="Genome Res.">
        <title>Phylogeny-wide analysis of social amoeba genomes highlights ancient origins for complex intercellular communication.</title>
        <authorList>
            <person name="Heidel A.J."/>
            <person name="Lawal H.M."/>
            <person name="Felder M."/>
            <person name="Schilde C."/>
            <person name="Helps N.R."/>
            <person name="Tunggal B."/>
            <person name="Rivero F."/>
            <person name="John U."/>
            <person name="Schleicher M."/>
            <person name="Eichinger L."/>
            <person name="Platzer M."/>
            <person name="Noegel A.A."/>
            <person name="Schaap P."/>
            <person name="Gloeckner G."/>
        </authorList>
    </citation>
    <scope>NUCLEOTIDE SEQUENCE [LARGE SCALE GENOMIC DNA]</scope>
    <source>
        <strain evidence="3">SH3</strain>
    </source>
</reference>
<dbReference type="InterPro" id="IPR013562">
    <property type="entry name" value="TmcA/NAT10_N"/>
</dbReference>
<dbReference type="InterPro" id="IPR032672">
    <property type="entry name" value="TmcA/NAT10/Kre33"/>
</dbReference>
<dbReference type="KEGG" id="dfa:DFA_03388"/>
<dbReference type="GO" id="GO:1904812">
    <property type="term" value="P:rRNA acetylation involved in maturation of SSU-rRNA"/>
    <property type="evidence" value="ECO:0007669"/>
    <property type="project" value="TreeGrafter"/>
</dbReference>
<dbReference type="PANTHER" id="PTHR10925">
    <property type="entry name" value="N-ACETYLTRANSFERASE 10"/>
    <property type="match status" value="1"/>
</dbReference>
<dbReference type="GO" id="GO:1990883">
    <property type="term" value="F:18S rRNA cytidine N-acetyltransferase activity"/>
    <property type="evidence" value="ECO:0007669"/>
    <property type="project" value="TreeGrafter"/>
</dbReference>
<protein>
    <submittedName>
        <fullName evidence="2">N-acetyltransferase</fullName>
    </submittedName>
</protein>
<evidence type="ECO:0000313" key="3">
    <source>
        <dbReference type="Proteomes" id="UP000007797"/>
    </source>
</evidence>
<dbReference type="Pfam" id="PF08351">
    <property type="entry name" value="TmcA_N"/>
    <property type="match status" value="1"/>
</dbReference>
<dbReference type="GO" id="GO:0030686">
    <property type="term" value="C:90S preribosome"/>
    <property type="evidence" value="ECO:0007669"/>
    <property type="project" value="TreeGrafter"/>
</dbReference>
<organism evidence="2 3">
    <name type="scientific">Cavenderia fasciculata</name>
    <name type="common">Slime mold</name>
    <name type="synonym">Dictyostelium fasciculatum</name>
    <dbReference type="NCBI Taxonomy" id="261658"/>
    <lineage>
        <taxon>Eukaryota</taxon>
        <taxon>Amoebozoa</taxon>
        <taxon>Evosea</taxon>
        <taxon>Eumycetozoa</taxon>
        <taxon>Dictyostelia</taxon>
        <taxon>Acytosteliales</taxon>
        <taxon>Cavenderiaceae</taxon>
        <taxon>Cavenderia</taxon>
    </lineage>
</organism>
<proteinExistence type="predicted"/>
<dbReference type="GeneID" id="14876685"/>
<dbReference type="OMA" id="SKHNANI"/>
<dbReference type="Gene3D" id="3.40.50.11040">
    <property type="match status" value="1"/>
</dbReference>
<dbReference type="OrthoDB" id="10067491at2759"/>
<dbReference type="Proteomes" id="UP000007797">
    <property type="component" value="Unassembled WGS sequence"/>
</dbReference>
<keyword evidence="3" id="KW-1185">Reference proteome</keyword>
<dbReference type="RefSeq" id="XP_004362992.1">
    <property type="nucleotide sequence ID" value="XM_004362935.1"/>
</dbReference>
<dbReference type="GO" id="GO:0005730">
    <property type="term" value="C:nucleolus"/>
    <property type="evidence" value="ECO:0007669"/>
    <property type="project" value="TreeGrafter"/>
</dbReference>
<accession>F4PHF7</accession>
<dbReference type="EMBL" id="GL883006">
    <property type="protein sequence ID" value="EGG25141.1"/>
    <property type="molecule type" value="Genomic_DNA"/>
</dbReference>
<dbReference type="AlphaFoldDB" id="F4PHF7"/>
<evidence type="ECO:0000259" key="1">
    <source>
        <dbReference type="Pfam" id="PF08351"/>
    </source>
</evidence>
<evidence type="ECO:0000313" key="2">
    <source>
        <dbReference type="EMBL" id="EGG25141.1"/>
    </source>
</evidence>
<gene>
    <name evidence="2" type="ORF">DFA_03388</name>
</gene>
<dbReference type="GO" id="GO:0000049">
    <property type="term" value="F:tRNA binding"/>
    <property type="evidence" value="ECO:0007669"/>
    <property type="project" value="TreeGrafter"/>
</dbReference>
<dbReference type="STRING" id="1054147.F4PHF7"/>
<feature type="domain" description="TmcA/NAT10 N-terminal" evidence="1">
    <location>
        <begin position="8"/>
        <end position="145"/>
    </location>
</feature>